<dbReference type="AlphaFoldDB" id="A0A564Y500"/>
<dbReference type="Proteomes" id="UP000321570">
    <property type="component" value="Unassembled WGS sequence"/>
</dbReference>
<accession>A0A564Y500</accession>
<reference evidence="1 2" key="1">
    <citation type="submission" date="2019-07" db="EMBL/GenBank/DDBJ databases">
        <authorList>
            <person name="Jastrzebski P J."/>
            <person name="Paukszto L."/>
            <person name="Jastrzebski P J."/>
        </authorList>
    </citation>
    <scope>NUCLEOTIDE SEQUENCE [LARGE SCALE GENOMIC DNA]</scope>
    <source>
        <strain evidence="1 2">WMS-il1</strain>
    </source>
</reference>
<dbReference type="EMBL" id="CABIJS010000077">
    <property type="protein sequence ID" value="VUZ42039.1"/>
    <property type="molecule type" value="Genomic_DNA"/>
</dbReference>
<protein>
    <submittedName>
        <fullName evidence="1">Uncharacterized protein</fullName>
    </submittedName>
</protein>
<evidence type="ECO:0000313" key="1">
    <source>
        <dbReference type="EMBL" id="VUZ42039.1"/>
    </source>
</evidence>
<name>A0A564Y500_HYMDI</name>
<keyword evidence="2" id="KW-1185">Reference proteome</keyword>
<organism evidence="1 2">
    <name type="scientific">Hymenolepis diminuta</name>
    <name type="common">Rat tapeworm</name>
    <dbReference type="NCBI Taxonomy" id="6216"/>
    <lineage>
        <taxon>Eukaryota</taxon>
        <taxon>Metazoa</taxon>
        <taxon>Spiralia</taxon>
        <taxon>Lophotrochozoa</taxon>
        <taxon>Platyhelminthes</taxon>
        <taxon>Cestoda</taxon>
        <taxon>Eucestoda</taxon>
        <taxon>Cyclophyllidea</taxon>
        <taxon>Hymenolepididae</taxon>
        <taxon>Hymenolepis</taxon>
    </lineage>
</organism>
<gene>
    <name evidence="1" type="ORF">WMSIL1_LOCUS2750</name>
</gene>
<evidence type="ECO:0000313" key="2">
    <source>
        <dbReference type="Proteomes" id="UP000321570"/>
    </source>
</evidence>
<sequence>MVTCNCSELSFFEHSALGSSRVFQAEAILFETTYRKPPSAGLFIHNIISISVILPKESLLYFPDEIETIQHA</sequence>
<proteinExistence type="predicted"/>